<feature type="compositionally biased region" description="Polar residues" evidence="1">
    <location>
        <begin position="442"/>
        <end position="459"/>
    </location>
</feature>
<evidence type="ECO:0000313" key="3">
    <source>
        <dbReference type="Proteomes" id="UP000002316"/>
    </source>
</evidence>
<protein>
    <submittedName>
        <fullName evidence="2">T. brucei spp.-specific protein</fullName>
    </submittedName>
</protein>
<name>C9ZIB4_TRYB9</name>
<sequence length="831" mass="93855">MSYYNNQQQSLPFQPLLSSRSFRTVRSHVTRTSNLHCSTARDDVDATCSDTTMSLHHSDTKSCTDLDCATMTSRRRQRLPCFVWSKKTIPQHPQDWSKSRPDSFRHDDTSLLKQEGDSLPSARRDVQLHCQGHPTRPLVSARSGGKTRTRTVNNNSTVTCTTCATGRKLSYPLSVEAHNDHALCTCVPWLRSLEALHHHDVTPEKGWECISIERDAFNRSTVSSISPPLSPYLPAKTQGKKGQMTNLLSPRRLYAAVNSAKTKSDRDVFAVSARTHKTSMGSSVNTARQYTKYVKTAREASRKPLTVRHINDTNPIYTFSNENKQRNKENALQDTKKPETKTETEISTATTDGPKYDEKITKCRMESLALRTTEKETTTENQTQCTKQKATATKNTSSIQKKYELSTTQKKQLEIKTKEKKKKKSSINTQNPISKEQDTKQRTSLTQNLQNNSTSQKEFNHIGINSTETIMDEAPCAPDDFMAEESQQHTARSEADIDEEQQPQEQQTETIMDEAPCAPDDFMAEESQQHTARSEADIDEEQQPQEQQTETIMDEAPCAPDDFMAEESQQHTARSEADIDEEQQPQEQQTETIMDEAPCAPDDFMAEESQQHTARSEADIDEEQQPQEQQTETIMDEAPCAPDDFMAEESQQHTARSEADIDEEQQPQEQQTETIMDEAPCAPDDFMAEESQQHTARSEADIDEEQQPQEQQTETIMDEAPCAPDDFMAEESQQHTARSEADIDEEQQPQEQQTETIMDEAPCAPDDFMAEESQQHTARSEADFDEEQQPQEQQTETFLGRGPPAAPGGPHGGEESHPTHRQGSKVDMEKS</sequence>
<feature type="compositionally biased region" description="Low complexity" evidence="1">
    <location>
        <begin position="379"/>
        <end position="396"/>
    </location>
</feature>
<accession>C9ZIB4</accession>
<dbReference type="RefSeq" id="XP_011771347.1">
    <property type="nucleotide sequence ID" value="XM_011773045.1"/>
</dbReference>
<dbReference type="KEGG" id="tbg:TbgDal_I950"/>
<gene>
    <name evidence="2" type="ORF">TbgDal_I950</name>
</gene>
<feature type="region of interest" description="Disordered" evidence="1">
    <location>
        <begin position="414"/>
        <end position="459"/>
    </location>
</feature>
<proteinExistence type="predicted"/>
<dbReference type="Proteomes" id="UP000002316">
    <property type="component" value="Chromosome 1"/>
</dbReference>
<reference evidence="3" key="1">
    <citation type="journal article" date="2010" name="PLoS Negl. Trop. Dis.">
        <title>The genome sequence of Trypanosoma brucei gambiense, causative agent of chronic human african trypanosomiasis.</title>
        <authorList>
            <person name="Jackson A.P."/>
            <person name="Sanders M."/>
            <person name="Berry A."/>
            <person name="McQuillan J."/>
            <person name="Aslett M.A."/>
            <person name="Quail M.A."/>
            <person name="Chukualim B."/>
            <person name="Capewell P."/>
            <person name="MacLeod A."/>
            <person name="Melville S.E."/>
            <person name="Gibson W."/>
            <person name="Barry J.D."/>
            <person name="Berriman M."/>
            <person name="Hertz-Fowler C."/>
        </authorList>
    </citation>
    <scope>NUCLEOTIDE SEQUENCE [LARGE SCALE GENOMIC DNA]</scope>
    <source>
        <strain evidence="3">MHOM/CI/86/DAL972</strain>
    </source>
</reference>
<dbReference type="VEuPathDB" id="TriTrypDB:Tbg972.1.950"/>
<evidence type="ECO:0000256" key="1">
    <source>
        <dbReference type="SAM" id="MobiDB-lite"/>
    </source>
</evidence>
<dbReference type="AlphaFoldDB" id="C9ZIB4"/>
<organism evidence="2 3">
    <name type="scientific">Trypanosoma brucei gambiense (strain MHOM/CI/86/DAL972)</name>
    <dbReference type="NCBI Taxonomy" id="679716"/>
    <lineage>
        <taxon>Eukaryota</taxon>
        <taxon>Discoba</taxon>
        <taxon>Euglenozoa</taxon>
        <taxon>Kinetoplastea</taxon>
        <taxon>Metakinetoplastina</taxon>
        <taxon>Trypanosomatida</taxon>
        <taxon>Trypanosomatidae</taxon>
        <taxon>Trypanosoma</taxon>
    </lineage>
</organism>
<feature type="compositionally biased region" description="Basic and acidic residues" evidence="1">
    <location>
        <begin position="812"/>
        <end position="831"/>
    </location>
</feature>
<dbReference type="GeneID" id="23858502"/>
<feature type="compositionally biased region" description="Basic and acidic residues" evidence="1">
    <location>
        <begin position="323"/>
        <end position="344"/>
    </location>
</feature>
<feature type="region of interest" description="Disordered" evidence="1">
    <location>
        <begin position="484"/>
        <end position="831"/>
    </location>
</feature>
<dbReference type="EMBL" id="FN554964">
    <property type="protein sequence ID" value="CBH08906.1"/>
    <property type="molecule type" value="Genomic_DNA"/>
</dbReference>
<feature type="region of interest" description="Disordered" evidence="1">
    <location>
        <begin position="316"/>
        <end position="358"/>
    </location>
</feature>
<evidence type="ECO:0000313" key="2">
    <source>
        <dbReference type="EMBL" id="CBH08906.1"/>
    </source>
</evidence>
<feature type="region of interest" description="Disordered" evidence="1">
    <location>
        <begin position="371"/>
        <end position="398"/>
    </location>
</feature>